<evidence type="ECO:0000313" key="4">
    <source>
        <dbReference type="Proteomes" id="UP000322184"/>
    </source>
</evidence>
<feature type="domain" description="Uncharacterised" evidence="2">
    <location>
        <begin position="80"/>
        <end position="298"/>
    </location>
</feature>
<dbReference type="EMBL" id="VTUW01000026">
    <property type="protein sequence ID" value="KAA1186432.1"/>
    <property type="molecule type" value="Genomic_DNA"/>
</dbReference>
<evidence type="ECO:0000313" key="3">
    <source>
        <dbReference type="EMBL" id="KAA1186432.1"/>
    </source>
</evidence>
<dbReference type="AlphaFoldDB" id="A0A5B0WHR1"/>
<dbReference type="Pfam" id="PF07514">
    <property type="entry name" value="TraI_2"/>
    <property type="match status" value="1"/>
</dbReference>
<proteinExistence type="predicted"/>
<reference evidence="3 4" key="1">
    <citation type="submission" date="2019-09" db="EMBL/GenBank/DDBJ databases">
        <title>Whole genome sequence of Photorhabdus heterorhabditis strain ETL (Enterobacteriales: Enterobacteriaceae) a bacterial symbiont of Heterorhabditis zealandica strain ETL (Rhabditida: Heterorhabditidae).</title>
        <authorList>
            <person name="Lulamba T.E."/>
            <person name="Serepa-Dlamini M.H."/>
        </authorList>
    </citation>
    <scope>NUCLEOTIDE SEQUENCE [LARGE SCALE GENOMIC DNA]</scope>
    <source>
        <strain evidence="3 4">ETL</strain>
    </source>
</reference>
<dbReference type="OrthoDB" id="6190309at2"/>
<accession>A0A5B0WHR1</accession>
<dbReference type="InterPro" id="IPR011119">
    <property type="entry name" value="Unchr_helicase_relaxase_TraI"/>
</dbReference>
<evidence type="ECO:0000256" key="1">
    <source>
        <dbReference type="SAM" id="MobiDB-lite"/>
    </source>
</evidence>
<organism evidence="3 4">
    <name type="scientific">Photorhabdus heterorhabditis</name>
    <dbReference type="NCBI Taxonomy" id="880156"/>
    <lineage>
        <taxon>Bacteria</taxon>
        <taxon>Pseudomonadati</taxon>
        <taxon>Pseudomonadota</taxon>
        <taxon>Gammaproteobacteria</taxon>
        <taxon>Enterobacterales</taxon>
        <taxon>Morganellaceae</taxon>
        <taxon>Photorhabdus</taxon>
    </lineage>
</organism>
<dbReference type="RefSeq" id="WP_054477214.1">
    <property type="nucleotide sequence ID" value="NZ_CAWMRL010000011.1"/>
</dbReference>
<dbReference type="Gene3D" id="1.10.3210.40">
    <property type="match status" value="1"/>
</dbReference>
<feature type="region of interest" description="Disordered" evidence="1">
    <location>
        <begin position="710"/>
        <end position="746"/>
    </location>
</feature>
<dbReference type="Proteomes" id="UP000322184">
    <property type="component" value="Unassembled WGS sequence"/>
</dbReference>
<feature type="compositionally biased region" description="Basic and acidic residues" evidence="1">
    <location>
        <begin position="720"/>
        <end position="732"/>
    </location>
</feature>
<protein>
    <recommendedName>
        <fullName evidence="2">Uncharacterized domain-containing protein</fullName>
    </recommendedName>
</protein>
<name>A0A5B0WHR1_9GAMM</name>
<dbReference type="NCBIfam" id="NF041494">
    <property type="entry name" value="MobH"/>
    <property type="match status" value="1"/>
</dbReference>
<comment type="caution">
    <text evidence="3">The sequence shown here is derived from an EMBL/GenBank/DDBJ whole genome shotgun (WGS) entry which is preliminary data.</text>
</comment>
<sequence>MNLTFISKLLAGIFGRRINIDNFSEENEVAHPTHIKRLTTFDIPHKPNKEVLKFIECPSRPRGISVFNELAILSIYRDKLQQIQMRLSLPDNLNDPDSFTFTNLVIRPMVELIRWTHLLPASENHHHNGIGGLFSHSLDVGLMALINAYETELSPIGYQDEEVDRKKRYLYAAFICGLVHDVGKVFDVDVINISDQNRTTWNPLLQSLMDWAKYESVENYEVLWRSREANQHVVRSGIFLERILNSTCLNYLSSVSREQIYDRMLFTLINYNRANDFLSNCVRKADYFSTGTDLNLIRNPILGIRSTDAATRALSAIRENFRELGINNYNNNKAMHIILISGEVYLNETAFIDFALKEFQKIDFNFPSGNIGSTALVDALIRRGYVEPYSESRVVHFFMPGNFHEGDIKDLFKQGIANTQWYNLLKLKWVGLLFDSYIIPDSVPGIFSVNENRDFLLVDDSGNRTEFLRSIPKREAVIKVSETVDKQIAGSNKDPEDTQSPITVQTTSNIAPENDDPTLISGNRELLKKLEKLLTSGKLPDGGLYVADGIPYVSVSCLKSLLPDLEENMPASTELFDTTDRDGSLETEWVVPDESGNRLSALGTKSAGYQLTATVNIQETTIQSLLDSPLYNTIPVESSDGDYAKDTVIRESLPLPYEHYSTEMPSLKISIPEGILNNTPPVDDEYYQHAQNNFDTEQYHADFMTLFGPINTSPVTSPDRASRTEGRNKDSSGPHPALPIKSKTNKPVKSESYTIELLTEVNTATPEHYSTIANAINTINELIGAQNKGAKFPDNYLFIVDDRLFIAKSLFQKLQFPNSFNKNEFNQTLQQLSIYTLSKGNYKAKCYAINIHDLLQAGEANNINLSPILAQLR</sequence>
<evidence type="ECO:0000259" key="2">
    <source>
        <dbReference type="Pfam" id="PF07514"/>
    </source>
</evidence>
<gene>
    <name evidence="3" type="ORF">F0L16_13955</name>
</gene>